<keyword evidence="8" id="KW-0627">Porphyrin biosynthesis</keyword>
<evidence type="ECO:0000256" key="6">
    <source>
        <dbReference type="ARBA" id="ARBA00022679"/>
    </source>
</evidence>
<dbReference type="STRING" id="2163413.A0A4P6XHE1"/>
<feature type="domain" description="Porphobilinogen deaminase C-terminal" evidence="12">
    <location>
        <begin position="246"/>
        <end position="320"/>
    </location>
</feature>
<dbReference type="SUPFAM" id="SSF54782">
    <property type="entry name" value="Porphobilinogen deaminase (hydroxymethylbilane synthase), C-terminal domain"/>
    <property type="match status" value="1"/>
</dbReference>
<dbReference type="AlphaFoldDB" id="A0A4P6XHE1"/>
<evidence type="ECO:0000256" key="1">
    <source>
        <dbReference type="ARBA" id="ARBA00001916"/>
    </source>
</evidence>
<evidence type="ECO:0000256" key="8">
    <source>
        <dbReference type="ARBA" id="ARBA00023244"/>
    </source>
</evidence>
<dbReference type="CDD" id="cd13645">
    <property type="entry name" value="PBP2_HuPBGD_like"/>
    <property type="match status" value="1"/>
</dbReference>
<dbReference type="NCBIfam" id="TIGR00212">
    <property type="entry name" value="hemC"/>
    <property type="match status" value="1"/>
</dbReference>
<dbReference type="InterPro" id="IPR022419">
    <property type="entry name" value="Porphobilin_deaminase_cofac_BS"/>
</dbReference>
<dbReference type="PROSITE" id="PS00533">
    <property type="entry name" value="PORPHOBILINOGEN_DEAM"/>
    <property type="match status" value="1"/>
</dbReference>
<dbReference type="SUPFAM" id="SSF53850">
    <property type="entry name" value="Periplasmic binding protein-like II"/>
    <property type="match status" value="1"/>
</dbReference>
<dbReference type="InterPro" id="IPR022417">
    <property type="entry name" value="Porphobilin_deaminase_N"/>
</dbReference>
<sequence length="354" mass="38938">MPHNTMTQIEVPDNHVQIGGRKSKLAVIQLKLVKQLIENAFPHLSCSVLALSTLGDKVQLKPLYSFGGKSLWTKELEALLMEPIGEFPKLDLIVHSLKDMPTHLPDEFELGCILEREDPRDVLVMRKDSPYKLLHDLPKGSVVGTSSLRRQAQLLKSCPHLKFHDVRGNLATRLGKLDDPESPYACIVLAAAGLIREGLSERITCPLDAPDMYYAVGQGALGIEIRKECAFMKPLLSHLEHRPTAFCCTAERAMMKLLEGGCSVPLGVQTIYNEDTEELFFKGIIVSPDGTESVEAEITARVTSKAGAEKVGEEMALKLTELGGKEILNAINFEKINQAPSKPEGVQAQEPVIL</sequence>
<reference evidence="14" key="1">
    <citation type="submission" date="2019-03" db="EMBL/GenBank/DDBJ databases">
        <title>Snf2 controls pulcherriminic acid biosynthesis and connects pigmentation and antifungal activity of the yeast Metschnikowia pulcherrima.</title>
        <authorList>
            <person name="Gore-Lloyd D."/>
            <person name="Sumann I."/>
            <person name="Brachmann A.O."/>
            <person name="Schneeberger K."/>
            <person name="Ortiz-Merino R.A."/>
            <person name="Moreno-Beltran M."/>
            <person name="Schlaefli M."/>
            <person name="Kirner P."/>
            <person name="Santos Kron A."/>
            <person name="Wolfe K.H."/>
            <person name="Piel J."/>
            <person name="Ahrens C.H."/>
            <person name="Henk D."/>
            <person name="Freimoser F.M."/>
        </authorList>
    </citation>
    <scope>NUCLEOTIDE SEQUENCE [LARGE SCALE GENOMIC DNA]</scope>
    <source>
        <strain evidence="14">APC 1.2</strain>
    </source>
</reference>
<dbReference type="Proteomes" id="UP000292447">
    <property type="component" value="Chromosome I"/>
</dbReference>
<accession>A0A4P6XHE1</accession>
<evidence type="ECO:0000256" key="4">
    <source>
        <dbReference type="ARBA" id="ARBA00012655"/>
    </source>
</evidence>
<evidence type="ECO:0000256" key="10">
    <source>
        <dbReference type="ARBA" id="ARBA00033064"/>
    </source>
</evidence>
<dbReference type="GO" id="GO:0004418">
    <property type="term" value="F:hydroxymethylbilane synthase activity"/>
    <property type="evidence" value="ECO:0007669"/>
    <property type="project" value="UniProtKB-EC"/>
</dbReference>
<evidence type="ECO:0000259" key="12">
    <source>
        <dbReference type="Pfam" id="PF03900"/>
    </source>
</evidence>
<dbReference type="Pfam" id="PF03900">
    <property type="entry name" value="Porphobil_deamC"/>
    <property type="match status" value="1"/>
</dbReference>
<dbReference type="PRINTS" id="PR00151">
    <property type="entry name" value="PORPHBDMNASE"/>
</dbReference>
<dbReference type="InterPro" id="IPR022418">
    <property type="entry name" value="Porphobilinogen_deaminase_C"/>
</dbReference>
<dbReference type="Pfam" id="PF01379">
    <property type="entry name" value="Porphobil_deam"/>
    <property type="match status" value="1"/>
</dbReference>
<dbReference type="EC" id="2.5.1.61" evidence="4"/>
<protein>
    <recommendedName>
        <fullName evidence="5">Porphobilinogen deaminase</fullName>
        <ecNumber evidence="4">2.5.1.61</ecNumber>
    </recommendedName>
    <alternativeName>
        <fullName evidence="10">Hydroxymethylbilane synthase</fullName>
    </alternativeName>
    <alternativeName>
        <fullName evidence="9">Pre-uroporphyrinogen synthase</fullName>
    </alternativeName>
</protein>
<feature type="domain" description="Porphobilinogen deaminase N-terminal" evidence="11">
    <location>
        <begin position="16"/>
        <end position="228"/>
    </location>
</feature>
<dbReference type="UniPathway" id="UPA00251">
    <property type="reaction ID" value="UER00319"/>
</dbReference>
<dbReference type="Gene3D" id="3.30.160.40">
    <property type="entry name" value="Porphobilinogen deaminase, C-terminal domain"/>
    <property type="match status" value="1"/>
</dbReference>
<dbReference type="PIRSF" id="PIRSF001438">
    <property type="entry name" value="4pyrrol_synth_OHMeBilane_synth"/>
    <property type="match status" value="1"/>
</dbReference>
<gene>
    <name evidence="13" type="primary">MPUL0A13330</name>
    <name evidence="13" type="ORF">METSCH_A13330</name>
</gene>
<dbReference type="InterPro" id="IPR036803">
    <property type="entry name" value="Porphobilinogen_deaminase_C_sf"/>
</dbReference>
<evidence type="ECO:0000256" key="9">
    <source>
        <dbReference type="ARBA" id="ARBA00030685"/>
    </source>
</evidence>
<organism evidence="13 14">
    <name type="scientific">Metschnikowia aff. pulcherrima</name>
    <dbReference type="NCBI Taxonomy" id="2163413"/>
    <lineage>
        <taxon>Eukaryota</taxon>
        <taxon>Fungi</taxon>
        <taxon>Dikarya</taxon>
        <taxon>Ascomycota</taxon>
        <taxon>Saccharomycotina</taxon>
        <taxon>Pichiomycetes</taxon>
        <taxon>Metschnikowiaceae</taxon>
        <taxon>Metschnikowia</taxon>
    </lineage>
</organism>
<evidence type="ECO:0000256" key="2">
    <source>
        <dbReference type="ARBA" id="ARBA00004735"/>
    </source>
</evidence>
<evidence type="ECO:0000256" key="5">
    <source>
        <dbReference type="ARBA" id="ARBA00016519"/>
    </source>
</evidence>
<comment type="pathway">
    <text evidence="2">Porphyrin-containing compound metabolism; protoporphyrin-IX biosynthesis; coproporphyrinogen-III from 5-aminolevulinate: step 2/4.</text>
</comment>
<keyword evidence="6" id="KW-0808">Transferase</keyword>
<evidence type="ECO:0000313" key="14">
    <source>
        <dbReference type="Proteomes" id="UP000292447"/>
    </source>
</evidence>
<dbReference type="FunFam" id="3.30.160.40:FF:000002">
    <property type="entry name" value="Porphobilinogen deaminase"/>
    <property type="match status" value="1"/>
</dbReference>
<dbReference type="GO" id="GO:0006782">
    <property type="term" value="P:protoporphyrinogen IX biosynthetic process"/>
    <property type="evidence" value="ECO:0007669"/>
    <property type="project" value="UniProtKB-UniPathway"/>
</dbReference>
<dbReference type="GO" id="GO:0005737">
    <property type="term" value="C:cytoplasm"/>
    <property type="evidence" value="ECO:0007669"/>
    <property type="project" value="TreeGrafter"/>
</dbReference>
<name>A0A4P6XHE1_9ASCO</name>
<dbReference type="Gene3D" id="3.40.190.10">
    <property type="entry name" value="Periplasmic binding protein-like II"/>
    <property type="match status" value="2"/>
</dbReference>
<dbReference type="EMBL" id="CP034456">
    <property type="protein sequence ID" value="QBM86687.1"/>
    <property type="molecule type" value="Genomic_DNA"/>
</dbReference>
<comment type="cofactor">
    <cofactor evidence="1">
        <name>dipyrromethane</name>
        <dbReference type="ChEBI" id="CHEBI:60342"/>
    </cofactor>
</comment>
<evidence type="ECO:0000256" key="7">
    <source>
        <dbReference type="ARBA" id="ARBA00023133"/>
    </source>
</evidence>
<keyword evidence="14" id="KW-1185">Reference proteome</keyword>
<evidence type="ECO:0000313" key="13">
    <source>
        <dbReference type="EMBL" id="QBM86687.1"/>
    </source>
</evidence>
<evidence type="ECO:0000256" key="3">
    <source>
        <dbReference type="ARBA" id="ARBA00005638"/>
    </source>
</evidence>
<dbReference type="FunFam" id="3.40.190.10:FF:000005">
    <property type="entry name" value="Porphobilinogen deaminase"/>
    <property type="match status" value="1"/>
</dbReference>
<evidence type="ECO:0000259" key="11">
    <source>
        <dbReference type="Pfam" id="PF01379"/>
    </source>
</evidence>
<dbReference type="InterPro" id="IPR000860">
    <property type="entry name" value="HemC"/>
</dbReference>
<comment type="similarity">
    <text evidence="3">Belongs to the HMBS family.</text>
</comment>
<proteinExistence type="inferred from homology"/>
<dbReference type="PANTHER" id="PTHR11557:SF0">
    <property type="entry name" value="PORPHOBILINOGEN DEAMINASE"/>
    <property type="match status" value="1"/>
</dbReference>
<dbReference type="PANTHER" id="PTHR11557">
    <property type="entry name" value="PORPHOBILINOGEN DEAMINASE"/>
    <property type="match status" value="1"/>
</dbReference>
<keyword evidence="7" id="KW-0350">Heme biosynthesis</keyword>